<gene>
    <name evidence="2" type="ORF">ACFQXB_10235</name>
</gene>
<dbReference type="PANTHER" id="PTHR28047">
    <property type="entry name" value="PROTEIN DCG1"/>
    <property type="match status" value="1"/>
</dbReference>
<dbReference type="Pfam" id="PF01177">
    <property type="entry name" value="Asp_Glu_race"/>
    <property type="match status" value="1"/>
</dbReference>
<keyword evidence="3" id="KW-1185">Reference proteome</keyword>
<dbReference type="InterPro" id="IPR053714">
    <property type="entry name" value="Iso_Racemase_Enz_sf"/>
</dbReference>
<proteinExistence type="inferred from homology"/>
<comment type="caution">
    <text evidence="2">The sequence shown here is derived from an EMBL/GenBank/DDBJ whole genome shotgun (WGS) entry which is preliminary data.</text>
</comment>
<name>A0ABW2UIP8_9RHOB</name>
<dbReference type="Proteomes" id="UP001596516">
    <property type="component" value="Unassembled WGS sequence"/>
</dbReference>
<evidence type="ECO:0000256" key="1">
    <source>
        <dbReference type="ARBA" id="ARBA00038414"/>
    </source>
</evidence>
<comment type="similarity">
    <text evidence="1">Belongs to the HyuE racemase family.</text>
</comment>
<accession>A0ABW2UIP8</accession>
<dbReference type="EMBL" id="JBHTFQ010000005">
    <property type="protein sequence ID" value="MFC7704569.1"/>
    <property type="molecule type" value="Genomic_DNA"/>
</dbReference>
<protein>
    <submittedName>
        <fullName evidence="2">Aspartate/glutamate racemase family protein</fullName>
    </submittedName>
</protein>
<evidence type="ECO:0000313" key="2">
    <source>
        <dbReference type="EMBL" id="MFC7704569.1"/>
    </source>
</evidence>
<reference evidence="3" key="1">
    <citation type="journal article" date="2019" name="Int. J. Syst. Evol. Microbiol.">
        <title>The Global Catalogue of Microorganisms (GCM) 10K type strain sequencing project: providing services to taxonomists for standard genome sequencing and annotation.</title>
        <authorList>
            <consortium name="The Broad Institute Genomics Platform"/>
            <consortium name="The Broad Institute Genome Sequencing Center for Infectious Disease"/>
            <person name="Wu L."/>
            <person name="Ma J."/>
        </authorList>
    </citation>
    <scope>NUCLEOTIDE SEQUENCE [LARGE SCALE GENOMIC DNA]</scope>
    <source>
        <strain evidence="3">CGMCC 1.12750</strain>
    </source>
</reference>
<dbReference type="InterPro" id="IPR015942">
    <property type="entry name" value="Asp/Glu/hydantoin_racemase"/>
</dbReference>
<dbReference type="Gene3D" id="3.40.50.12500">
    <property type="match status" value="1"/>
</dbReference>
<sequence length="216" mass="21642">MRIAVINPNSTVSMTEKMAAAARAVTEAEVEARTCAGSPPAIQGPADAAAAIPHLLAEARAAEAGGANAVIIGCFDDPGLEEVRAALRIPVLGIAQAACHAAILLGHRFTVVTTLPVSVPGIEENIHRYGLGPHCLKVRASGVAVLELEEPESGAAARVSAEVGRAVANEAPGAILLGCAGMADLVGPLSAEHGLPVIDGVAAATVLAAALVQLNR</sequence>
<dbReference type="InterPro" id="IPR052186">
    <property type="entry name" value="Hydantoin_racemase-like"/>
</dbReference>
<dbReference type="RefSeq" id="WP_377403042.1">
    <property type="nucleotide sequence ID" value="NZ_JBHTFQ010000005.1"/>
</dbReference>
<organism evidence="2 3">
    <name type="scientific">Plastorhodobacter daqingensis</name>
    <dbReference type="NCBI Taxonomy" id="1387281"/>
    <lineage>
        <taxon>Bacteria</taxon>
        <taxon>Pseudomonadati</taxon>
        <taxon>Pseudomonadota</taxon>
        <taxon>Alphaproteobacteria</taxon>
        <taxon>Rhodobacterales</taxon>
        <taxon>Paracoccaceae</taxon>
        <taxon>Plastorhodobacter</taxon>
    </lineage>
</organism>
<evidence type="ECO:0000313" key="3">
    <source>
        <dbReference type="Proteomes" id="UP001596516"/>
    </source>
</evidence>
<dbReference type="PANTHER" id="PTHR28047:SF5">
    <property type="entry name" value="PROTEIN DCG1"/>
    <property type="match status" value="1"/>
</dbReference>